<dbReference type="GO" id="GO:0006261">
    <property type="term" value="P:DNA-templated DNA replication"/>
    <property type="evidence" value="ECO:0007669"/>
    <property type="project" value="TreeGrafter"/>
</dbReference>
<dbReference type="GO" id="GO:0003887">
    <property type="term" value="F:DNA-directed DNA polymerase activity"/>
    <property type="evidence" value="ECO:0007669"/>
    <property type="project" value="UniProtKB-KW"/>
</dbReference>
<accession>U6B3L0</accession>
<dbReference type="GO" id="GO:0009360">
    <property type="term" value="C:DNA polymerase III complex"/>
    <property type="evidence" value="ECO:0007669"/>
    <property type="project" value="InterPro"/>
</dbReference>
<dbReference type="KEGG" id="lar:lam_151"/>
<evidence type="ECO:0000259" key="5">
    <source>
        <dbReference type="Pfam" id="PF06144"/>
    </source>
</evidence>
<keyword evidence="1" id="KW-0808">Transferase</keyword>
<dbReference type="Pfam" id="PF06144">
    <property type="entry name" value="DNA_pol3_delta"/>
    <property type="match status" value="1"/>
</dbReference>
<evidence type="ECO:0000256" key="3">
    <source>
        <dbReference type="ARBA" id="ARBA00022705"/>
    </source>
</evidence>
<keyword evidence="2" id="KW-0548">Nucleotidyltransferase</keyword>
<dbReference type="GO" id="GO:0003677">
    <property type="term" value="F:DNA binding"/>
    <property type="evidence" value="ECO:0007669"/>
    <property type="project" value="InterPro"/>
</dbReference>
<dbReference type="STRING" id="1261131.lam_151"/>
<dbReference type="PANTHER" id="PTHR34388">
    <property type="entry name" value="DNA POLYMERASE III SUBUNIT DELTA"/>
    <property type="match status" value="1"/>
</dbReference>
<proteinExistence type="predicted"/>
<evidence type="ECO:0000313" key="6">
    <source>
        <dbReference type="EMBL" id="AHA27525.1"/>
    </source>
</evidence>
<dbReference type="NCBIfam" id="TIGR01128">
    <property type="entry name" value="holA"/>
    <property type="match status" value="1"/>
</dbReference>
<dbReference type="SUPFAM" id="SSF52540">
    <property type="entry name" value="P-loop containing nucleoside triphosphate hydrolases"/>
    <property type="match status" value="1"/>
</dbReference>
<keyword evidence="7" id="KW-1185">Reference proteome</keyword>
<keyword evidence="3" id="KW-0235">DNA replication</keyword>
<dbReference type="Gene3D" id="3.40.50.300">
    <property type="entry name" value="P-loop containing nucleotide triphosphate hydrolases"/>
    <property type="match status" value="1"/>
</dbReference>
<evidence type="ECO:0000313" key="7">
    <source>
        <dbReference type="Proteomes" id="UP000017862"/>
    </source>
</evidence>
<dbReference type="PATRIC" id="fig|1261131.3.peg.141"/>
<feature type="domain" description="DNA polymerase III delta N-terminal" evidence="5">
    <location>
        <begin position="24"/>
        <end position="142"/>
    </location>
</feature>
<gene>
    <name evidence="6" type="primary">holA</name>
    <name evidence="6" type="ORF">lam_151</name>
</gene>
<dbReference type="InterPro" id="IPR027417">
    <property type="entry name" value="P-loop_NTPase"/>
</dbReference>
<sequence length="345" mass="40942">MVELKSYEFEKQNIDKLLLDYFVFIFYGSDKGLISELIIKLKKKLRYSYYDPFSFINLNCTVINKNPEKLWDEIQSIGLFNKKRVIFIDDISNEKTILDCLEEIIIKNINNVLIIIKSGELKKDNRLRKMGKIYKNALSISCYSDNEITLTRLIKEEFSYHKKQLSSEAEKLLLMFLGGDRIASRNELQKLFSYCLEEDIIKEKHIKKIISDTHNLYIEEIIDAAILGNTYKSIILVEKFFSSKMPIYALLHGFLRRFQLLYKIHIEIDSAGISPIKAIQKFEKTNIHKKTLLLEKSIQFWDKYNVRKFLYRIEQNIRLIREKRTIERIVVFQSILSISQTYNKK</sequence>
<evidence type="ECO:0000256" key="2">
    <source>
        <dbReference type="ARBA" id="ARBA00022695"/>
    </source>
</evidence>
<dbReference type="PANTHER" id="PTHR34388:SF1">
    <property type="entry name" value="DNA POLYMERASE III SUBUNIT DELTA"/>
    <property type="match status" value="1"/>
</dbReference>
<dbReference type="RefSeq" id="WP_007556769.1">
    <property type="nucleotide sequence ID" value="NC_022793.1"/>
</dbReference>
<dbReference type="Gene3D" id="1.10.8.60">
    <property type="match status" value="1"/>
</dbReference>
<dbReference type="HOGENOM" id="CLU_068860_1_0_5"/>
<organism evidence="6 7">
    <name type="scientific">Candidatus Liberibacter americanus str. Sao Paulo</name>
    <dbReference type="NCBI Taxonomy" id="1261131"/>
    <lineage>
        <taxon>Bacteria</taxon>
        <taxon>Pseudomonadati</taxon>
        <taxon>Pseudomonadota</taxon>
        <taxon>Alphaproteobacteria</taxon>
        <taxon>Hyphomicrobiales</taxon>
        <taxon>Rhizobiaceae</taxon>
        <taxon>Liberibacter</taxon>
    </lineage>
</organism>
<name>U6B3L0_9HYPH</name>
<protein>
    <submittedName>
        <fullName evidence="6">DNA polymerase III delta subunit</fullName>
    </submittedName>
</protein>
<dbReference type="eggNOG" id="COG1466">
    <property type="taxonomic scope" value="Bacteria"/>
</dbReference>
<evidence type="ECO:0000256" key="1">
    <source>
        <dbReference type="ARBA" id="ARBA00022679"/>
    </source>
</evidence>
<dbReference type="EMBL" id="CP006604">
    <property type="protein sequence ID" value="AHA27525.1"/>
    <property type="molecule type" value="Genomic_DNA"/>
</dbReference>
<keyword evidence="4" id="KW-0239">DNA-directed DNA polymerase</keyword>
<dbReference type="InterPro" id="IPR010372">
    <property type="entry name" value="DNA_pol3_delta_N"/>
</dbReference>
<dbReference type="Proteomes" id="UP000017862">
    <property type="component" value="Chromosome"/>
</dbReference>
<reference evidence="6 7" key="1">
    <citation type="journal article" date="2014" name="Mol. Plant Microbe Interact.">
        <title>The complete genome sequence of Candidatus Liberibacter americanus, associated with citrus Huanglongbing.</title>
        <authorList>
            <person name="Wulff N.A."/>
            <person name="Zhang S."/>
            <person name="Setubal J.C."/>
            <person name="Almeida N.F."/>
            <person name="Martins E.C."/>
            <person name="Harakava R."/>
            <person name="Kumar D."/>
            <person name="Rangel L.T."/>
            <person name="Foissac X."/>
            <person name="Bove J."/>
            <person name="Gabriel D.W."/>
        </authorList>
    </citation>
    <scope>NUCLEOTIDE SEQUENCE [LARGE SCALE GENOMIC DNA]</scope>
    <source>
        <strain evidence="6 7">Sao Paulo</strain>
    </source>
</reference>
<evidence type="ECO:0000256" key="4">
    <source>
        <dbReference type="ARBA" id="ARBA00022932"/>
    </source>
</evidence>
<dbReference type="InterPro" id="IPR005790">
    <property type="entry name" value="DNA_polIII_delta"/>
</dbReference>
<dbReference type="AlphaFoldDB" id="U6B3L0"/>